<keyword evidence="4 7" id="KW-0812">Transmembrane</keyword>
<dbReference type="GO" id="GO:0022857">
    <property type="term" value="F:transmembrane transporter activity"/>
    <property type="evidence" value="ECO:0007669"/>
    <property type="project" value="InterPro"/>
</dbReference>
<dbReference type="GO" id="GO:0005886">
    <property type="term" value="C:plasma membrane"/>
    <property type="evidence" value="ECO:0007669"/>
    <property type="project" value="UniProtKB-SubCell"/>
</dbReference>
<dbReference type="Pfam" id="PF04632">
    <property type="entry name" value="FUSC"/>
    <property type="match status" value="1"/>
</dbReference>
<reference evidence="9" key="1">
    <citation type="submission" date="2016-10" db="EMBL/GenBank/DDBJ databases">
        <authorList>
            <person name="Varghese N."/>
            <person name="Submissions S."/>
        </authorList>
    </citation>
    <scope>NUCLEOTIDE SEQUENCE [LARGE SCALE GENOMIC DNA]</scope>
    <source>
        <strain evidence="9">LMG 26416</strain>
    </source>
</reference>
<dbReference type="OrthoDB" id="6538131at2"/>
<feature type="transmembrane region" description="Helical" evidence="7">
    <location>
        <begin position="478"/>
        <end position="497"/>
    </location>
</feature>
<accession>A0A1H7UKR3</accession>
<evidence type="ECO:0000256" key="3">
    <source>
        <dbReference type="ARBA" id="ARBA00022475"/>
    </source>
</evidence>
<evidence type="ECO:0000256" key="2">
    <source>
        <dbReference type="ARBA" id="ARBA00022448"/>
    </source>
</evidence>
<evidence type="ECO:0000256" key="5">
    <source>
        <dbReference type="ARBA" id="ARBA00022989"/>
    </source>
</evidence>
<keyword evidence="3" id="KW-1003">Cell membrane</keyword>
<feature type="transmembrane region" description="Helical" evidence="7">
    <location>
        <begin position="161"/>
        <end position="187"/>
    </location>
</feature>
<evidence type="ECO:0000256" key="1">
    <source>
        <dbReference type="ARBA" id="ARBA00004651"/>
    </source>
</evidence>
<proteinExistence type="predicted"/>
<evidence type="ECO:0000313" key="8">
    <source>
        <dbReference type="EMBL" id="SEL97334.1"/>
    </source>
</evidence>
<evidence type="ECO:0000256" key="4">
    <source>
        <dbReference type="ARBA" id="ARBA00022692"/>
    </source>
</evidence>
<gene>
    <name evidence="8" type="ORF">SAMN05192542_11987</name>
</gene>
<organism evidence="8 9">
    <name type="scientific">Paraburkholderia caballeronis</name>
    <dbReference type="NCBI Taxonomy" id="416943"/>
    <lineage>
        <taxon>Bacteria</taxon>
        <taxon>Pseudomonadati</taxon>
        <taxon>Pseudomonadota</taxon>
        <taxon>Betaproteobacteria</taxon>
        <taxon>Burkholderiales</taxon>
        <taxon>Burkholderiaceae</taxon>
        <taxon>Paraburkholderia</taxon>
    </lineage>
</organism>
<dbReference type="RefSeq" id="WP_090549744.1">
    <property type="nucleotide sequence ID" value="NZ_FNSR01000002.1"/>
</dbReference>
<dbReference type="PANTHER" id="PTHR30509:SF9">
    <property type="entry name" value="MULTIDRUG RESISTANCE PROTEIN MDTO"/>
    <property type="match status" value="1"/>
</dbReference>
<dbReference type="Proteomes" id="UP000199120">
    <property type="component" value="Unassembled WGS sequence"/>
</dbReference>
<feature type="transmembrane region" description="Helical" evidence="7">
    <location>
        <begin position="90"/>
        <end position="107"/>
    </location>
</feature>
<dbReference type="InterPro" id="IPR006726">
    <property type="entry name" value="PHBA_efflux_AaeB/fusaric-R"/>
</dbReference>
<keyword evidence="9" id="KW-1185">Reference proteome</keyword>
<evidence type="ECO:0000313" key="9">
    <source>
        <dbReference type="Proteomes" id="UP000199120"/>
    </source>
</evidence>
<keyword evidence="5 7" id="KW-1133">Transmembrane helix</keyword>
<dbReference type="PANTHER" id="PTHR30509">
    <property type="entry name" value="P-HYDROXYBENZOIC ACID EFFLUX PUMP SUBUNIT-RELATED"/>
    <property type="match status" value="1"/>
</dbReference>
<dbReference type="EMBL" id="FOAJ01000019">
    <property type="protein sequence ID" value="SEL97334.1"/>
    <property type="molecule type" value="Genomic_DNA"/>
</dbReference>
<feature type="transmembrane region" description="Helical" evidence="7">
    <location>
        <begin position="397"/>
        <end position="419"/>
    </location>
</feature>
<feature type="transmembrane region" description="Helical" evidence="7">
    <location>
        <begin position="453"/>
        <end position="472"/>
    </location>
</feature>
<protein>
    <submittedName>
        <fullName evidence="8">Uncharacterized membrane protein YccC</fullName>
    </submittedName>
</protein>
<comment type="subcellular location">
    <subcellularLocation>
        <location evidence="1">Cell membrane</location>
        <topology evidence="1">Multi-pass membrane protein</topology>
    </subcellularLocation>
</comment>
<sequence length="732" mass="80947">MNRQQAINRTFDSRRRVESLWRATRRAVRDWQGTDGAVWLHLLKTVTACLMAMGIAMLLDLPQPRIAMTTVFVLMQPLSGMVFAKSVYRIVGTGVGMVAAVVLGAVFVQQPELYILGITAWVAACTAAAMRNRHFRWYGFVLAGYTAALIGIPVVTQPNGLFLAALGRGAEVAIGILCSGIVSAVIMPRQSGSLLTQTLRMRFRDFTAFAAGVLAGGVERRAFEGRFASLVDEIVSFEATRAYSFFEDPILRSRSQHLARLNDEFMHVCARLHALRQLLKRLRWDNAAIQPLAPYFNALSTLLAQRPYPDETDRAYATRIARALHTFQCTLPRSVRETRRPLENASPDALQDFDTLAELLYRFTTEVIQYSETYAALTLPTVARASRATRYVARTNWYVVAFTFVRTAVVMAAIGWFWIETDWPSGGLAMIAAALTCALTSSTPNATRMAVQMAVGAIFGSSVGYLFSCYVYPNVDGFLLLCAVLVPVLAPGAFLAARRGVSGYGIGFSVFFCLLAGPDNVIVYAPDLLINNGIAIVAAMLVAALAFAIVFPPHMGWLIERMCVDLRGQVVLACTGKLDGLGQRFQSGTHDLMHQLRLLLSGRISAHRRALRWMLVALEVGHAVIDLRREAAHARYIGTLDDRWPACVERVLADIATLFSRPDRRQLDRALVSVRAATWVAQQVLDAVHTDRGRRHDLQRLLSYLHFIRSALLDRDAPLGAISRSGPRSRAR</sequence>
<evidence type="ECO:0000256" key="6">
    <source>
        <dbReference type="ARBA" id="ARBA00023136"/>
    </source>
</evidence>
<feature type="transmembrane region" description="Helical" evidence="7">
    <location>
        <begin position="504"/>
        <end position="523"/>
    </location>
</feature>
<dbReference type="AlphaFoldDB" id="A0A1H7UKR3"/>
<feature type="transmembrane region" description="Helical" evidence="7">
    <location>
        <begin position="137"/>
        <end position="155"/>
    </location>
</feature>
<feature type="transmembrane region" description="Helical" evidence="7">
    <location>
        <begin position="529"/>
        <end position="551"/>
    </location>
</feature>
<name>A0A1H7UKR3_9BURK</name>
<dbReference type="STRING" id="416943.SAMN05445871_4818"/>
<feature type="transmembrane region" description="Helical" evidence="7">
    <location>
        <begin position="38"/>
        <end position="59"/>
    </location>
</feature>
<keyword evidence="6 7" id="KW-0472">Membrane</keyword>
<evidence type="ECO:0000256" key="7">
    <source>
        <dbReference type="SAM" id="Phobius"/>
    </source>
</evidence>
<keyword evidence="2" id="KW-0813">Transport</keyword>